<name>A0ABQ9JWK4_9CUCU</name>
<evidence type="ECO:0008006" key="3">
    <source>
        <dbReference type="Google" id="ProtNLM"/>
    </source>
</evidence>
<evidence type="ECO:0000313" key="2">
    <source>
        <dbReference type="Proteomes" id="UP001162164"/>
    </source>
</evidence>
<evidence type="ECO:0000313" key="1">
    <source>
        <dbReference type="EMBL" id="KAJ8982690.1"/>
    </source>
</evidence>
<dbReference type="InterPro" id="IPR043502">
    <property type="entry name" value="DNA/RNA_pol_sf"/>
</dbReference>
<keyword evidence="2" id="KW-1185">Reference proteome</keyword>
<dbReference type="PANTHER" id="PTHR31511">
    <property type="entry name" value="PROTEIN CBG23764"/>
    <property type="match status" value="1"/>
</dbReference>
<sequence>MNTHRRDYEWGKCGGWFQNLGDYSDLYLKADVLLLCDVFENFRKISLEKHKLDPAHYYTAPGLSWDSMLKLTKIELELLTDIDMIAFFKKGIRGGISQCSERKHIANNQFLPNYDANETTSFISYLDATNLYGHSITQALPTGAAPAISFGLLETFIREAEVFKSGFVDWHKEYNNSHFPLSHLRKLKKIINMNIPDVKELHYDFNFLLITLDTACGTSDVIKKTPELRNRWRQ</sequence>
<dbReference type="PANTHER" id="PTHR31511:SF12">
    <property type="entry name" value="RHO TERMINATION FACTOR N-TERMINAL DOMAIN-CONTAINING PROTEIN"/>
    <property type="match status" value="1"/>
</dbReference>
<reference evidence="1" key="1">
    <citation type="journal article" date="2023" name="Insect Mol. Biol.">
        <title>Genome sequencing provides insights into the evolution of gene families encoding plant cell wall-degrading enzymes in longhorned beetles.</title>
        <authorList>
            <person name="Shin N.R."/>
            <person name="Okamura Y."/>
            <person name="Kirsch R."/>
            <person name="Pauchet Y."/>
        </authorList>
    </citation>
    <scope>NUCLEOTIDE SEQUENCE</scope>
    <source>
        <strain evidence="1">MMC_N1</strain>
    </source>
</reference>
<gene>
    <name evidence="1" type="ORF">NQ317_013162</name>
</gene>
<protein>
    <recommendedName>
        <fullName evidence="3">DNA-directed DNA polymerase</fullName>
    </recommendedName>
</protein>
<dbReference type="Proteomes" id="UP001162164">
    <property type="component" value="Unassembled WGS sequence"/>
</dbReference>
<organism evidence="1 2">
    <name type="scientific">Molorchus minor</name>
    <dbReference type="NCBI Taxonomy" id="1323400"/>
    <lineage>
        <taxon>Eukaryota</taxon>
        <taxon>Metazoa</taxon>
        <taxon>Ecdysozoa</taxon>
        <taxon>Arthropoda</taxon>
        <taxon>Hexapoda</taxon>
        <taxon>Insecta</taxon>
        <taxon>Pterygota</taxon>
        <taxon>Neoptera</taxon>
        <taxon>Endopterygota</taxon>
        <taxon>Coleoptera</taxon>
        <taxon>Polyphaga</taxon>
        <taxon>Cucujiformia</taxon>
        <taxon>Chrysomeloidea</taxon>
        <taxon>Cerambycidae</taxon>
        <taxon>Lamiinae</taxon>
        <taxon>Monochamini</taxon>
        <taxon>Molorchus</taxon>
    </lineage>
</organism>
<dbReference type="SUPFAM" id="SSF56672">
    <property type="entry name" value="DNA/RNA polymerases"/>
    <property type="match status" value="1"/>
</dbReference>
<comment type="caution">
    <text evidence="1">The sequence shown here is derived from an EMBL/GenBank/DDBJ whole genome shotgun (WGS) entry which is preliminary data.</text>
</comment>
<accession>A0ABQ9JWK4</accession>
<dbReference type="EMBL" id="JAPWTJ010000112">
    <property type="protein sequence ID" value="KAJ8982690.1"/>
    <property type="molecule type" value="Genomic_DNA"/>
</dbReference>
<proteinExistence type="predicted"/>